<dbReference type="GO" id="GO:0000160">
    <property type="term" value="P:phosphorelay signal transduction system"/>
    <property type="evidence" value="ECO:0007669"/>
    <property type="project" value="InterPro"/>
</dbReference>
<dbReference type="SUPFAM" id="SSF52172">
    <property type="entry name" value="CheY-like"/>
    <property type="match status" value="1"/>
</dbReference>
<dbReference type="PANTHER" id="PTHR33121">
    <property type="entry name" value="CYCLIC DI-GMP PHOSPHODIESTERASE PDEF"/>
    <property type="match status" value="1"/>
</dbReference>
<dbReference type="KEGG" id="cfu:CFU_3589"/>
<dbReference type="AlphaFoldDB" id="G0ADF1"/>
<dbReference type="eggNOG" id="COG2200">
    <property type="taxonomic scope" value="Bacteria"/>
</dbReference>
<reference evidence="4 5" key="2">
    <citation type="journal article" date="2006" name="J. Microbiol. Methods">
        <title>Genomic flank-sequencing of plasposon insertion sites for rapid identification of functional genes.</title>
        <authorList>
            <person name="Leveau J.H."/>
            <person name="Gerards S."/>
            <person name="Fritsche K."/>
            <person name="Zondag G."/>
            <person name="van Veen J.A."/>
        </authorList>
    </citation>
    <scope>NUCLEOTIDE SEQUENCE [LARGE SCALE GENOMIC DNA]</scope>
    <source>
        <strain evidence="4 5">Ter331</strain>
    </source>
</reference>
<reference evidence="4 5" key="5">
    <citation type="journal article" date="2011" name="ISME J.">
        <title>Dual transcriptional profiling of a bacterial/fungal confrontation: Collimonas fungivorans versus Aspergillus niger.</title>
        <authorList>
            <person name="Mela F."/>
            <person name="Fritsche K."/>
            <person name="de Boer W."/>
            <person name="van Veen J.A."/>
            <person name="de Graaff L.H."/>
            <person name="van den Berg M."/>
            <person name="Leveau J.H."/>
        </authorList>
    </citation>
    <scope>NUCLEOTIDE SEQUENCE [LARGE SCALE GENOMIC DNA]</scope>
    <source>
        <strain evidence="4 5">Ter331</strain>
    </source>
</reference>
<sequence>MQFGNLWGPWHSDNISGKIRHTESRLPTSFLPQQPDNRFLEIHLSIPNTIVMNQQQSILVLDDNPAQRMAMLLQLGMLGYHNTCEAANGAAALAQIDRLEQLDVVICDIRMSQMDGIEFLRRLAAHRLRPAILICSAVEESLRRSVLFLAAQSGLPVLGDIGKPIPTPLLGKLLQRQPPAVSPAALQPTELHDALGGHVFLGDFSAYYQPQYALHTLDMTGFEIQCRWQHPLHGLLSPALFMPQLSADQRYTVNRHITEQGLRFISTLQRRDLTLNVSVPLADVQLQSAGLPDMVQDYLERYRLSPASLSLEVNAADFAEAPLVTMENLVRLRLTGCHLTLQADPANLPSLQRLHELPFDQLKLDARHTRPSRDHEDCRAAMTAAIASAASLGIQVIIDGVHNWQENQVLLHLGCQLGSGDWYAEAMDEQAFSQWIQPALRQRLG</sequence>
<evidence type="ECO:0000259" key="3">
    <source>
        <dbReference type="PROSITE" id="PS50883"/>
    </source>
</evidence>
<name>G0ADF1_COLFT</name>
<keyword evidence="5" id="KW-1185">Reference proteome</keyword>
<dbReference type="InterPro" id="IPR011006">
    <property type="entry name" value="CheY-like_superfamily"/>
</dbReference>
<reference evidence="5" key="6">
    <citation type="submission" date="2011-05" db="EMBL/GenBank/DDBJ databases">
        <title>Complete sequence of Collimonas fungivorans Ter331.</title>
        <authorList>
            <person name="Leveau J.H."/>
        </authorList>
    </citation>
    <scope>NUCLEOTIDE SEQUENCE [LARGE SCALE GENOMIC DNA]</scope>
    <source>
        <strain evidence="5">Ter331</strain>
    </source>
</reference>
<proteinExistence type="predicted"/>
<organism evidence="4 5">
    <name type="scientific">Collimonas fungivorans (strain Ter331)</name>
    <dbReference type="NCBI Taxonomy" id="1005048"/>
    <lineage>
        <taxon>Bacteria</taxon>
        <taxon>Pseudomonadati</taxon>
        <taxon>Pseudomonadota</taxon>
        <taxon>Betaproteobacteria</taxon>
        <taxon>Burkholderiales</taxon>
        <taxon>Oxalobacteraceae</taxon>
        <taxon>Collimonas</taxon>
    </lineage>
</organism>
<dbReference type="GO" id="GO:0071111">
    <property type="term" value="F:cyclic-guanylate-specific phosphodiesterase activity"/>
    <property type="evidence" value="ECO:0007669"/>
    <property type="project" value="InterPro"/>
</dbReference>
<dbReference type="InterPro" id="IPR035919">
    <property type="entry name" value="EAL_sf"/>
</dbReference>
<dbReference type="InterPro" id="IPR001789">
    <property type="entry name" value="Sig_transdc_resp-reg_receiver"/>
</dbReference>
<dbReference type="Pfam" id="PF00072">
    <property type="entry name" value="Response_reg"/>
    <property type="match status" value="1"/>
</dbReference>
<feature type="modified residue" description="4-aspartylphosphate" evidence="1">
    <location>
        <position position="108"/>
    </location>
</feature>
<dbReference type="PROSITE" id="PS50883">
    <property type="entry name" value="EAL"/>
    <property type="match status" value="1"/>
</dbReference>
<reference evidence="4 5" key="1">
    <citation type="journal article" date="2004" name="Environ. Microbiol.">
        <title>Phylogeny-function analysis of (meta)genomic libraries: screening for expression of ribosomal RNA genes by large-insert library fluorescent in situ hybridization (LIL-FISH).</title>
        <authorList>
            <person name="Leveau J.H."/>
            <person name="Gerards S."/>
            <person name="de Boer W."/>
            <person name="van Veen J.A."/>
        </authorList>
    </citation>
    <scope>NUCLEOTIDE SEQUENCE [LARGE SCALE GENOMIC DNA]</scope>
    <source>
        <strain evidence="4 5">Ter331</strain>
    </source>
</reference>
<reference evidence="4 5" key="3">
    <citation type="journal article" date="2008" name="FEMS Microbiol. Ecol.">
        <title>Identification and characterization of genes underlying chitinolysis in Collimonas fungivorans Ter331.</title>
        <authorList>
            <person name="Fritsche K."/>
            <person name="de Boer W."/>
            <person name="Gerards S."/>
            <person name="van den Berg M."/>
            <person name="van Veen J.A."/>
            <person name="Leveau J.H."/>
        </authorList>
    </citation>
    <scope>NUCLEOTIDE SEQUENCE [LARGE SCALE GENOMIC DNA]</scope>
    <source>
        <strain evidence="4 5">Ter331</strain>
    </source>
</reference>
<dbReference type="eggNOG" id="COG2197">
    <property type="taxonomic scope" value="Bacteria"/>
</dbReference>
<reference evidence="4 5" key="4">
    <citation type="journal article" date="2010" name="Environ. Microbiol.">
        <title>The bacterial genus Collimonas: mycophagy, weathering and other adaptive solutions to life in oligotrophic soil environments.</title>
        <authorList>
            <person name="Leveau J.H."/>
            <person name="Uroz S."/>
            <person name="de Boer W."/>
        </authorList>
    </citation>
    <scope>NUCLEOTIDE SEQUENCE [LARGE SCALE GENOMIC DNA]</scope>
    <source>
        <strain evidence="4 5">Ter331</strain>
    </source>
</reference>
<evidence type="ECO:0000256" key="1">
    <source>
        <dbReference type="PROSITE-ProRule" id="PRU00169"/>
    </source>
</evidence>
<dbReference type="PANTHER" id="PTHR33121:SF70">
    <property type="entry name" value="SIGNALING PROTEIN YKOW"/>
    <property type="match status" value="1"/>
</dbReference>
<evidence type="ECO:0000259" key="2">
    <source>
        <dbReference type="PROSITE" id="PS50110"/>
    </source>
</evidence>
<dbReference type="SUPFAM" id="SSF141868">
    <property type="entry name" value="EAL domain-like"/>
    <property type="match status" value="1"/>
</dbReference>
<dbReference type="Gene3D" id="3.40.50.2300">
    <property type="match status" value="1"/>
</dbReference>
<dbReference type="STRING" id="1005048.CFU_3589"/>
<dbReference type="SMART" id="SM00448">
    <property type="entry name" value="REC"/>
    <property type="match status" value="1"/>
</dbReference>
<dbReference type="PROSITE" id="PS50110">
    <property type="entry name" value="RESPONSE_REGULATORY"/>
    <property type="match status" value="1"/>
</dbReference>
<dbReference type="Gene3D" id="3.20.20.450">
    <property type="entry name" value="EAL domain"/>
    <property type="match status" value="1"/>
</dbReference>
<dbReference type="InterPro" id="IPR001633">
    <property type="entry name" value="EAL_dom"/>
</dbReference>
<dbReference type="Proteomes" id="UP000008392">
    <property type="component" value="Chromosome"/>
</dbReference>
<dbReference type="Pfam" id="PF00563">
    <property type="entry name" value="EAL"/>
    <property type="match status" value="1"/>
</dbReference>
<dbReference type="HOGENOM" id="CLU_000445_70_2_4"/>
<keyword evidence="1" id="KW-0597">Phosphoprotein</keyword>
<feature type="domain" description="EAL" evidence="3">
    <location>
        <begin position="184"/>
        <end position="440"/>
    </location>
</feature>
<feature type="domain" description="Response regulatory" evidence="2">
    <location>
        <begin position="57"/>
        <end position="178"/>
    </location>
</feature>
<evidence type="ECO:0000313" key="4">
    <source>
        <dbReference type="EMBL" id="AEK63413.1"/>
    </source>
</evidence>
<dbReference type="EMBL" id="CP002745">
    <property type="protein sequence ID" value="AEK63413.1"/>
    <property type="molecule type" value="Genomic_DNA"/>
</dbReference>
<dbReference type="SMART" id="SM00052">
    <property type="entry name" value="EAL"/>
    <property type="match status" value="1"/>
</dbReference>
<gene>
    <name evidence="4" type="primary">vieA</name>
    <name evidence="4" type="ordered locus">CFU_3589</name>
</gene>
<dbReference type="InterPro" id="IPR050706">
    <property type="entry name" value="Cyclic-di-GMP_PDE-like"/>
</dbReference>
<accession>G0ADF1</accession>
<dbReference type="CDD" id="cd01948">
    <property type="entry name" value="EAL"/>
    <property type="match status" value="1"/>
</dbReference>
<protein>
    <submittedName>
        <fullName evidence="4">Putative two-component response regulator</fullName>
    </submittedName>
</protein>
<evidence type="ECO:0000313" key="5">
    <source>
        <dbReference type="Proteomes" id="UP000008392"/>
    </source>
</evidence>